<comment type="caution">
    <text evidence="2">The sequence shown here is derived from an EMBL/GenBank/DDBJ whole genome shotgun (WGS) entry which is preliminary data.</text>
</comment>
<dbReference type="AlphaFoldDB" id="A0ABD5YUK8"/>
<dbReference type="GeneID" id="76201773"/>
<evidence type="ECO:0000313" key="3">
    <source>
        <dbReference type="Proteomes" id="UP001596417"/>
    </source>
</evidence>
<evidence type="ECO:0000313" key="2">
    <source>
        <dbReference type="EMBL" id="MFC7192087.1"/>
    </source>
</evidence>
<organism evidence="2 3">
    <name type="scientific">Halocatena marina</name>
    <dbReference type="NCBI Taxonomy" id="2934937"/>
    <lineage>
        <taxon>Archaea</taxon>
        <taxon>Methanobacteriati</taxon>
        <taxon>Methanobacteriota</taxon>
        <taxon>Stenosarchaea group</taxon>
        <taxon>Halobacteria</taxon>
        <taxon>Halobacteriales</taxon>
        <taxon>Natronomonadaceae</taxon>
        <taxon>Halocatena</taxon>
    </lineage>
</organism>
<dbReference type="InterPro" id="IPR002734">
    <property type="entry name" value="RibDG_C"/>
</dbReference>
<protein>
    <submittedName>
        <fullName evidence="2">Dihydrofolate reductase family protein</fullName>
    </submittedName>
</protein>
<keyword evidence="3" id="KW-1185">Reference proteome</keyword>
<dbReference type="Pfam" id="PF01872">
    <property type="entry name" value="RibD_C"/>
    <property type="match status" value="1"/>
</dbReference>
<dbReference type="SUPFAM" id="SSF53597">
    <property type="entry name" value="Dihydrofolate reductase-like"/>
    <property type="match status" value="1"/>
</dbReference>
<accession>A0ABD5YUK8</accession>
<feature type="domain" description="Bacterial bifunctional deaminase-reductase C-terminal" evidence="1">
    <location>
        <begin position="2"/>
        <end position="177"/>
    </location>
</feature>
<dbReference type="RefSeq" id="WP_264556462.1">
    <property type="nucleotide sequence ID" value="NZ_CP109980.1"/>
</dbReference>
<gene>
    <name evidence="2" type="ORF">ACFQL7_21285</name>
</gene>
<sequence>MRKLVVENKVTLDGVFDEQAEWQMQFWEGPDKMERYSKDHITAFDALLLGRVTYQGLAAVWPSMTDDVGYADWINRIPKYVVSTTLNEDDLSWNAQLITENVVDEVIALKQQSGEDILLVGSGDLLQTLMEHSLIDEYRIWVHPVVHGSGTQLFTDESEPTGLKLVEMETTGSGVVVLIYQPAEENE</sequence>
<dbReference type="PANTHER" id="PTHR38011">
    <property type="entry name" value="DIHYDROFOLATE REDUCTASE FAMILY PROTEIN (AFU_ORTHOLOGUE AFUA_8G06820)"/>
    <property type="match status" value="1"/>
</dbReference>
<dbReference type="InterPro" id="IPR024072">
    <property type="entry name" value="DHFR-like_dom_sf"/>
</dbReference>
<dbReference type="Proteomes" id="UP001596417">
    <property type="component" value="Unassembled WGS sequence"/>
</dbReference>
<dbReference type="PANTHER" id="PTHR38011:SF11">
    <property type="entry name" value="2,5-DIAMINO-6-RIBOSYLAMINO-4(3H)-PYRIMIDINONE 5'-PHOSPHATE REDUCTASE"/>
    <property type="match status" value="1"/>
</dbReference>
<dbReference type="InterPro" id="IPR050765">
    <property type="entry name" value="Riboflavin_Biosynth_HTPR"/>
</dbReference>
<reference evidence="2 3" key="1">
    <citation type="journal article" date="2019" name="Int. J. Syst. Evol. Microbiol.">
        <title>The Global Catalogue of Microorganisms (GCM) 10K type strain sequencing project: providing services to taxonomists for standard genome sequencing and annotation.</title>
        <authorList>
            <consortium name="The Broad Institute Genomics Platform"/>
            <consortium name="The Broad Institute Genome Sequencing Center for Infectious Disease"/>
            <person name="Wu L."/>
            <person name="Ma J."/>
        </authorList>
    </citation>
    <scope>NUCLEOTIDE SEQUENCE [LARGE SCALE GENOMIC DNA]</scope>
    <source>
        <strain evidence="2 3">RDMS1</strain>
    </source>
</reference>
<evidence type="ECO:0000259" key="1">
    <source>
        <dbReference type="Pfam" id="PF01872"/>
    </source>
</evidence>
<dbReference type="EMBL" id="JBHTAX010000004">
    <property type="protein sequence ID" value="MFC7192087.1"/>
    <property type="molecule type" value="Genomic_DNA"/>
</dbReference>
<proteinExistence type="predicted"/>
<dbReference type="Gene3D" id="3.40.430.10">
    <property type="entry name" value="Dihydrofolate Reductase, subunit A"/>
    <property type="match status" value="1"/>
</dbReference>
<name>A0ABD5YUK8_9EURY</name>